<dbReference type="EMBL" id="LT629711">
    <property type="protein sequence ID" value="SDP24210.1"/>
    <property type="molecule type" value="Genomic_DNA"/>
</dbReference>
<name>A0A1H0R455_9MICO</name>
<feature type="domain" description="TadE-like" evidence="1">
    <location>
        <begin position="4"/>
        <end position="40"/>
    </location>
</feature>
<dbReference type="Proteomes" id="UP000199077">
    <property type="component" value="Chromosome I"/>
</dbReference>
<proteinExistence type="predicted"/>
<gene>
    <name evidence="2" type="ORF">SAMN04489867_1834</name>
</gene>
<accession>A0A1H0R455</accession>
<dbReference type="STRING" id="443156.SAMN04489867_1834"/>
<dbReference type="AlphaFoldDB" id="A0A1H0R455"/>
<sequence>MSDFVLTSVLVSLLFVAALQVGLTLHVRNTLLACASEGARFGAREGSGPQEGAARTRSLIASSVSARFARDVSAQVRVEGDVRVVAVRVRAPLPVLGSWGPDDGFDLVGRAFLEAQ</sequence>
<keyword evidence="3" id="KW-1185">Reference proteome</keyword>
<organism evidence="2 3">
    <name type="scientific">Pedococcus dokdonensis</name>
    <dbReference type="NCBI Taxonomy" id="443156"/>
    <lineage>
        <taxon>Bacteria</taxon>
        <taxon>Bacillati</taxon>
        <taxon>Actinomycetota</taxon>
        <taxon>Actinomycetes</taxon>
        <taxon>Micrococcales</taxon>
        <taxon>Intrasporangiaceae</taxon>
        <taxon>Pedococcus</taxon>
    </lineage>
</organism>
<dbReference type="InterPro" id="IPR012495">
    <property type="entry name" value="TadE-like_dom"/>
</dbReference>
<evidence type="ECO:0000313" key="2">
    <source>
        <dbReference type="EMBL" id="SDP24210.1"/>
    </source>
</evidence>
<dbReference type="RefSeq" id="WP_231961519.1">
    <property type="nucleotide sequence ID" value="NZ_LT629711.1"/>
</dbReference>
<reference evidence="3" key="1">
    <citation type="submission" date="2016-10" db="EMBL/GenBank/DDBJ databases">
        <authorList>
            <person name="Varghese N."/>
            <person name="Submissions S."/>
        </authorList>
    </citation>
    <scope>NUCLEOTIDE SEQUENCE [LARGE SCALE GENOMIC DNA]</scope>
    <source>
        <strain evidence="3">DSM 22329</strain>
    </source>
</reference>
<evidence type="ECO:0000313" key="3">
    <source>
        <dbReference type="Proteomes" id="UP000199077"/>
    </source>
</evidence>
<dbReference type="Pfam" id="PF07811">
    <property type="entry name" value="TadE"/>
    <property type="match status" value="1"/>
</dbReference>
<protein>
    <recommendedName>
        <fullName evidence="1">TadE-like domain-containing protein</fullName>
    </recommendedName>
</protein>
<evidence type="ECO:0000259" key="1">
    <source>
        <dbReference type="Pfam" id="PF07811"/>
    </source>
</evidence>